<comment type="similarity">
    <text evidence="5">Belongs to the SAT4 family.</text>
</comment>
<evidence type="ECO:0000256" key="4">
    <source>
        <dbReference type="ARBA" id="ARBA00023136"/>
    </source>
</evidence>
<dbReference type="GeneID" id="80912167"/>
<feature type="transmembrane region" description="Helical" evidence="6">
    <location>
        <begin position="127"/>
        <end position="149"/>
    </location>
</feature>
<keyword evidence="9" id="KW-1185">Reference proteome</keyword>
<dbReference type="Proteomes" id="UP001140513">
    <property type="component" value="Unassembled WGS sequence"/>
</dbReference>
<dbReference type="Pfam" id="PF20684">
    <property type="entry name" value="Fung_rhodopsin"/>
    <property type="match status" value="1"/>
</dbReference>
<comment type="subcellular location">
    <subcellularLocation>
        <location evidence="1">Membrane</location>
        <topology evidence="1">Multi-pass membrane protein</topology>
    </subcellularLocation>
</comment>
<evidence type="ECO:0000256" key="1">
    <source>
        <dbReference type="ARBA" id="ARBA00004141"/>
    </source>
</evidence>
<evidence type="ECO:0000313" key="9">
    <source>
        <dbReference type="Proteomes" id="UP001140513"/>
    </source>
</evidence>
<feature type="transmembrane region" description="Helical" evidence="6">
    <location>
        <begin position="41"/>
        <end position="59"/>
    </location>
</feature>
<keyword evidence="3 6" id="KW-1133">Transmembrane helix</keyword>
<dbReference type="RefSeq" id="XP_056068946.1">
    <property type="nucleotide sequence ID" value="XM_056217390.1"/>
</dbReference>
<organism evidence="8 9">
    <name type="scientific">Didymosphaeria variabile</name>
    <dbReference type="NCBI Taxonomy" id="1932322"/>
    <lineage>
        <taxon>Eukaryota</taxon>
        <taxon>Fungi</taxon>
        <taxon>Dikarya</taxon>
        <taxon>Ascomycota</taxon>
        <taxon>Pezizomycotina</taxon>
        <taxon>Dothideomycetes</taxon>
        <taxon>Pleosporomycetidae</taxon>
        <taxon>Pleosporales</taxon>
        <taxon>Massarineae</taxon>
        <taxon>Didymosphaeriaceae</taxon>
        <taxon>Didymosphaeria</taxon>
    </lineage>
</organism>
<evidence type="ECO:0000256" key="2">
    <source>
        <dbReference type="ARBA" id="ARBA00022692"/>
    </source>
</evidence>
<feature type="transmembrane region" description="Helical" evidence="6">
    <location>
        <begin position="94"/>
        <end position="115"/>
    </location>
</feature>
<dbReference type="GO" id="GO:0016020">
    <property type="term" value="C:membrane"/>
    <property type="evidence" value="ECO:0007669"/>
    <property type="project" value="UniProtKB-SubCell"/>
</dbReference>
<dbReference type="PANTHER" id="PTHR33048">
    <property type="entry name" value="PTH11-LIKE INTEGRAL MEMBRANE PROTEIN (AFU_ORTHOLOGUE AFUA_5G11245)"/>
    <property type="match status" value="1"/>
</dbReference>
<evidence type="ECO:0000256" key="3">
    <source>
        <dbReference type="ARBA" id="ARBA00022989"/>
    </source>
</evidence>
<reference evidence="8" key="1">
    <citation type="submission" date="2022-10" db="EMBL/GenBank/DDBJ databases">
        <title>Tapping the CABI collections for fungal endophytes: first genome assemblies for Collariella, Neodidymelliopsis, Ascochyta clinopodiicola, Didymella pomorum, Didymosphaeria variabile, Neocosmospora piperis and Neocucurbitaria cava.</title>
        <authorList>
            <person name="Hill R."/>
        </authorList>
    </citation>
    <scope>NUCLEOTIDE SEQUENCE</scope>
    <source>
        <strain evidence="8">IMI 356815</strain>
    </source>
</reference>
<dbReference type="InterPro" id="IPR052337">
    <property type="entry name" value="SAT4-like"/>
</dbReference>
<keyword evidence="2 6" id="KW-0812">Transmembrane</keyword>
<evidence type="ECO:0000259" key="7">
    <source>
        <dbReference type="Pfam" id="PF20684"/>
    </source>
</evidence>
<feature type="transmembrane region" description="Helical" evidence="6">
    <location>
        <begin position="176"/>
        <end position="199"/>
    </location>
</feature>
<dbReference type="EMBL" id="JAPEUX010000006">
    <property type="protein sequence ID" value="KAJ4350016.1"/>
    <property type="molecule type" value="Genomic_DNA"/>
</dbReference>
<gene>
    <name evidence="8" type="ORF">N0V89_008637</name>
</gene>
<dbReference type="InterPro" id="IPR049326">
    <property type="entry name" value="Rhodopsin_dom_fungi"/>
</dbReference>
<evidence type="ECO:0000256" key="6">
    <source>
        <dbReference type="SAM" id="Phobius"/>
    </source>
</evidence>
<feature type="transmembrane region" description="Helical" evidence="6">
    <location>
        <begin position="6"/>
        <end position="29"/>
    </location>
</feature>
<feature type="transmembrane region" description="Helical" evidence="6">
    <location>
        <begin position="211"/>
        <end position="233"/>
    </location>
</feature>
<protein>
    <recommendedName>
        <fullName evidence="7">Rhodopsin domain-containing protein</fullName>
    </recommendedName>
</protein>
<feature type="domain" description="Rhodopsin" evidence="7">
    <location>
        <begin position="25"/>
        <end position="278"/>
    </location>
</feature>
<name>A0A9W9C8Q3_9PLEO</name>
<keyword evidence="4 6" id="KW-0472">Membrane</keyword>
<comment type="caution">
    <text evidence="8">The sequence shown here is derived from an EMBL/GenBank/DDBJ whole genome shotgun (WGS) entry which is preliminary data.</text>
</comment>
<dbReference type="OrthoDB" id="5391602at2759"/>
<evidence type="ECO:0000313" key="8">
    <source>
        <dbReference type="EMBL" id="KAJ4350016.1"/>
    </source>
</evidence>
<accession>A0A9W9C8Q3</accession>
<evidence type="ECO:0000256" key="5">
    <source>
        <dbReference type="ARBA" id="ARBA00038359"/>
    </source>
</evidence>
<proteinExistence type="inferred from homology"/>
<sequence length="377" mass="42301">MSTNAAGLFVLCSVLPALSTLAVGARLYVRNLKKQKFGVDDWTALAGLIGLWGVAGVILDGTRRGLFGGNSNLDPVTGALLRSWREGPNVKYSWIVPIITVVALAPIKLSVIFLYRRVFHISRFFHYYSIFLCVLLVVWAFAFIFASIFQCGTRPWAYWTTVQTIQQFCGDTGGANVALCFSDLFIDVLILVAPLVMIWKMNFTLWRKMQIVAVFALGFVSTAAAAARVYIMWEDAYDTRRGHTNLIRENTKVVMWCLIEISSALIACCLPVLRPIFADTWVSHLICQLQNRICPNDPSRRPSDREVEEGMAFQSIGGTDFQVVTKRESMSRKDSKLSTNVESREVDSARYTYETTGEMDCTLKEIGISKEIQVEQP</sequence>
<dbReference type="AlphaFoldDB" id="A0A9W9C8Q3"/>
<dbReference type="PANTHER" id="PTHR33048:SF134">
    <property type="entry name" value="INTEGRAL MEMBRANE PROTEIN"/>
    <property type="match status" value="1"/>
</dbReference>